<dbReference type="EMBL" id="VCEA01000002">
    <property type="protein sequence ID" value="KAB0351707.1"/>
    <property type="molecule type" value="Genomic_DNA"/>
</dbReference>
<keyword evidence="7" id="KW-1185">Reference proteome</keyword>
<feature type="region of interest" description="Disordered" evidence="4">
    <location>
        <begin position="1"/>
        <end position="27"/>
    </location>
</feature>
<evidence type="ECO:0000313" key="7">
    <source>
        <dbReference type="Proteomes" id="UP000326458"/>
    </source>
</evidence>
<accession>A0A5N3VR30</accession>
<dbReference type="GO" id="GO:0046599">
    <property type="term" value="P:regulation of centriole replication"/>
    <property type="evidence" value="ECO:0007669"/>
    <property type="project" value="TreeGrafter"/>
</dbReference>
<protein>
    <recommendedName>
        <fullName evidence="5">ALMS motif domain-containing protein</fullName>
    </recommendedName>
</protein>
<proteinExistence type="predicted"/>
<evidence type="ECO:0000256" key="1">
    <source>
        <dbReference type="ARBA" id="ARBA00004300"/>
    </source>
</evidence>
<keyword evidence="3" id="KW-0206">Cytoskeleton</keyword>
<evidence type="ECO:0000256" key="3">
    <source>
        <dbReference type="ARBA" id="ARBA00023212"/>
    </source>
</evidence>
<evidence type="ECO:0000259" key="5">
    <source>
        <dbReference type="Pfam" id="PF15309"/>
    </source>
</evidence>
<dbReference type="PANTHER" id="PTHR21553:SF24">
    <property type="entry name" value="(E2-INDEPENDENT) E3 UBIQUITIN-CONJUGATING ENZYME FATS"/>
    <property type="match status" value="1"/>
</dbReference>
<dbReference type="GO" id="GO:0005813">
    <property type="term" value="C:centrosome"/>
    <property type="evidence" value="ECO:0007669"/>
    <property type="project" value="UniProtKB-SubCell"/>
</dbReference>
<dbReference type="GO" id="GO:0005814">
    <property type="term" value="C:centriole"/>
    <property type="evidence" value="ECO:0007669"/>
    <property type="project" value="TreeGrafter"/>
</dbReference>
<dbReference type="AlphaFoldDB" id="A0A5N3VR30"/>
<dbReference type="PANTHER" id="PTHR21553">
    <property type="entry name" value="ALMS1-RELATED"/>
    <property type="match status" value="1"/>
</dbReference>
<evidence type="ECO:0000313" key="6">
    <source>
        <dbReference type="EMBL" id="KAB0351707.1"/>
    </source>
</evidence>
<reference evidence="6 7" key="1">
    <citation type="submission" date="2019-06" db="EMBL/GenBank/DDBJ databases">
        <title>Discovery of a novel chromosome fission-fusion reversal in muntjac.</title>
        <authorList>
            <person name="Mudd A.B."/>
            <person name="Bredeson J.V."/>
            <person name="Baum R."/>
            <person name="Hockemeyer D."/>
            <person name="Rokhsar D.S."/>
        </authorList>
    </citation>
    <scope>NUCLEOTIDE SEQUENCE [LARGE SCALE GENOMIC DNA]</scope>
    <source>
        <strain evidence="6">UTSW_UCB_Mm</strain>
        <tissue evidence="6">Fibroblast cell line</tissue>
    </source>
</reference>
<dbReference type="GO" id="GO:0008017">
    <property type="term" value="F:microtubule binding"/>
    <property type="evidence" value="ECO:0007669"/>
    <property type="project" value="TreeGrafter"/>
</dbReference>
<comment type="caution">
    <text evidence="6">The sequence shown here is derived from an EMBL/GenBank/DDBJ whole genome shotgun (WGS) entry which is preliminary data.</text>
</comment>
<keyword evidence="2" id="KW-0963">Cytoplasm</keyword>
<organism evidence="6 7">
    <name type="scientific">Muntiacus muntjak</name>
    <name type="common">Barking deer</name>
    <name type="synonym">Indian muntjac</name>
    <dbReference type="NCBI Taxonomy" id="9888"/>
    <lineage>
        <taxon>Eukaryota</taxon>
        <taxon>Metazoa</taxon>
        <taxon>Chordata</taxon>
        <taxon>Craniata</taxon>
        <taxon>Vertebrata</taxon>
        <taxon>Euteleostomi</taxon>
        <taxon>Mammalia</taxon>
        <taxon>Eutheria</taxon>
        <taxon>Laurasiatheria</taxon>
        <taxon>Artiodactyla</taxon>
        <taxon>Ruminantia</taxon>
        <taxon>Pecora</taxon>
        <taxon>Cervidae</taxon>
        <taxon>Muntiacinae</taxon>
        <taxon>Muntiacus</taxon>
    </lineage>
</organism>
<dbReference type="Proteomes" id="UP000326458">
    <property type="component" value="Unassembled WGS sequence"/>
</dbReference>
<dbReference type="GO" id="GO:0005829">
    <property type="term" value="C:cytosol"/>
    <property type="evidence" value="ECO:0007669"/>
    <property type="project" value="TreeGrafter"/>
</dbReference>
<sequence>MVQQRKAQRKESLASKQSPLPIRANKKQFTVPHPLSEPWQTHAVPLPFQNVFSISFRIYNNLPEVRKKKEEQKKRVILQSNRLRAEVFKKQLLDQLLQRNAV</sequence>
<feature type="domain" description="ALMS motif" evidence="5">
    <location>
        <begin position="1"/>
        <end position="100"/>
    </location>
</feature>
<evidence type="ECO:0000256" key="2">
    <source>
        <dbReference type="ARBA" id="ARBA00022490"/>
    </source>
</evidence>
<dbReference type="Pfam" id="PF15309">
    <property type="entry name" value="ALMS_motif"/>
    <property type="match status" value="1"/>
</dbReference>
<dbReference type="InterPro" id="IPR029299">
    <property type="entry name" value="ALMS_motif"/>
</dbReference>
<gene>
    <name evidence="6" type="ORF">FD754_016564</name>
</gene>
<evidence type="ECO:0000256" key="4">
    <source>
        <dbReference type="SAM" id="MobiDB-lite"/>
    </source>
</evidence>
<name>A0A5N3VR30_MUNMU</name>
<comment type="subcellular location">
    <subcellularLocation>
        <location evidence="1">Cytoplasm</location>
        <location evidence="1">Cytoskeleton</location>
        <location evidence="1">Microtubule organizing center</location>
        <location evidence="1">Centrosome</location>
    </subcellularLocation>
</comment>